<evidence type="ECO:0000256" key="1">
    <source>
        <dbReference type="SAM" id="MobiDB-lite"/>
    </source>
</evidence>
<dbReference type="GO" id="GO:0030246">
    <property type="term" value="F:carbohydrate binding"/>
    <property type="evidence" value="ECO:0007669"/>
    <property type="project" value="InterPro"/>
</dbReference>
<dbReference type="PANTHER" id="PTHR36194">
    <property type="entry name" value="S-LAYER-LIKE PROTEIN"/>
    <property type="match status" value="1"/>
</dbReference>
<dbReference type="eggNOG" id="arCOG03264">
    <property type="taxonomic scope" value="Archaea"/>
</dbReference>
<dbReference type="InterPro" id="IPR013229">
    <property type="entry name" value="PEGA"/>
</dbReference>
<dbReference type="HOGENOM" id="CLU_332242_0_0_2"/>
<accession>E1RDN5</accession>
<dbReference type="Gene3D" id="2.60.40.1120">
    <property type="entry name" value="Carboxypeptidase-like, regulatory domain"/>
    <property type="match status" value="1"/>
</dbReference>
<evidence type="ECO:0000313" key="4">
    <source>
        <dbReference type="Proteomes" id="UP000006565"/>
    </source>
</evidence>
<feature type="domain" description="PEGA" evidence="2">
    <location>
        <begin position="388"/>
        <end position="449"/>
    </location>
</feature>
<dbReference type="InterPro" id="IPR013784">
    <property type="entry name" value="Carb-bd-like_fold"/>
</dbReference>
<protein>
    <submittedName>
        <fullName evidence="3">PEGA domain protein</fullName>
    </submittedName>
</protein>
<dbReference type="KEGG" id="mpi:Mpet_1227"/>
<dbReference type="RefSeq" id="WP_013329166.1">
    <property type="nucleotide sequence ID" value="NC_014507.1"/>
</dbReference>
<reference evidence="3 4" key="1">
    <citation type="journal article" date="2010" name="Stand. Genomic Sci.">
        <title>Complete genome sequence of Methanoplanus petrolearius type strain (SEBR 4847).</title>
        <authorList>
            <person name="Brambilla E."/>
            <person name="Djao O.D."/>
            <person name="Daligault H."/>
            <person name="Lapidus A."/>
            <person name="Lucas S."/>
            <person name="Hammon N."/>
            <person name="Nolan M."/>
            <person name="Tice H."/>
            <person name="Cheng J.F."/>
            <person name="Han C."/>
            <person name="Tapia R."/>
            <person name="Goodwin L."/>
            <person name="Pitluck S."/>
            <person name="Liolios K."/>
            <person name="Ivanova N."/>
            <person name="Mavromatis K."/>
            <person name="Mikhailova N."/>
            <person name="Pati A."/>
            <person name="Chen A."/>
            <person name="Palaniappan K."/>
            <person name="Land M."/>
            <person name="Hauser L."/>
            <person name="Chang Y.J."/>
            <person name="Jeffries C.D."/>
            <person name="Rohde M."/>
            <person name="Spring S."/>
            <person name="Sikorski J."/>
            <person name="Goker M."/>
            <person name="Woyke T."/>
            <person name="Bristow J."/>
            <person name="Eisen J.A."/>
            <person name="Markowitz V."/>
            <person name="Hugenholtz P."/>
            <person name="Kyrpides N.C."/>
            <person name="Klenk H.P."/>
        </authorList>
    </citation>
    <scope>NUCLEOTIDE SEQUENCE [LARGE SCALE GENOMIC DNA]</scope>
    <source>
        <strain evidence="4">DSM 11571 / OCM 486 / SEBR 4847</strain>
    </source>
</reference>
<dbReference type="PANTHER" id="PTHR36194:SF1">
    <property type="entry name" value="S-LAYER-LIKE PROTEIN"/>
    <property type="match status" value="1"/>
</dbReference>
<feature type="domain" description="PEGA" evidence="2">
    <location>
        <begin position="714"/>
        <end position="768"/>
    </location>
</feature>
<dbReference type="Pfam" id="PF08308">
    <property type="entry name" value="PEGA"/>
    <property type="match status" value="5"/>
</dbReference>
<proteinExistence type="predicted"/>
<feature type="domain" description="PEGA" evidence="2">
    <location>
        <begin position="315"/>
        <end position="384"/>
    </location>
</feature>
<organism evidence="3 4">
    <name type="scientific">Methanolacinia petrolearia (strain DSM 11571 / OCM 486 / SEBR 4847)</name>
    <name type="common">Methanoplanus petrolearius</name>
    <dbReference type="NCBI Taxonomy" id="679926"/>
    <lineage>
        <taxon>Archaea</taxon>
        <taxon>Methanobacteriati</taxon>
        <taxon>Methanobacteriota</taxon>
        <taxon>Stenosarchaea group</taxon>
        <taxon>Methanomicrobia</taxon>
        <taxon>Methanomicrobiales</taxon>
        <taxon>Methanomicrobiaceae</taxon>
        <taxon>Methanolacinia</taxon>
    </lineage>
</organism>
<evidence type="ECO:0000259" key="2">
    <source>
        <dbReference type="Pfam" id="PF08308"/>
    </source>
</evidence>
<dbReference type="OrthoDB" id="112349at2157"/>
<sequence length="864" mass="93781" precursor="true">MMNSMNNYRFIPYILLLLAAVTLTAPSVCAWDFSDSTISDYNHVNIDTANGAGYYVGFREAGGGLNALHITSSTSSPYGQVSTVSSDSGTFYLADTGGRGYFDKVILMVAIKAPDSGEELSEDLKINIKASGYRWTSGGVENQPPLASEITYARNSIDRSFGLYSVTYGPQSWKPAGEADHPIMYDQGRSDEFYIFFVDTGVGVLGKNSEITGLTDNGMAKIEYSIENYNGETIVFNVYGYALNANAVQNGIAWTNKIEGTATDKNSDTSSSGYIVLLGSSASQDDEFSNSEAIDYGNDNGVSYSSSEVWSPSVGNLNITSEPVGANIYIDGVDSGQVTNASFTDLPAGDYTVRVDLQDYDPAENEVHIKAGYITTRNFNLTQASGRCTVLSDVRGARVYIDDEETLCYANWTFSDILTGNHTITIKTADGRNFSKEIYVGRDNETTVFFETSPNDRSTAENISESISDYETVSYNPAANIEPEPETDSHPTPVSSGADTGILEPFFSFITGIISPEASVSPAASGFSGSEEKIPANNIPGAVPESVNITDDSVEFAEETADKNVSMQQTQIGSVYVTSYPEGMSIYIDGVDTDYTTPHLIYGLKKGYHRIQVKPQNSFSDFKEVYVPAGEPTSVHFNLVDVDNQIVSISVSSKYITTFAVNGELPYSDVPSNVKAESFGSYLTFNDGENYYSMTLPFLSGGESFVLNKGKNVGSLSVGSDPDDADIYIDGMKTGYRTPCILDNIGDGYHRLKVIKEGYLPVEKEISFICEGNAVDDSYSFVLEEISTGNLIVTSDPQGCMIFLRGDYTGQVTPYTFEDIPIGTYDVGVMFNRTIFKDKEVTVQSSKKYGDTILNLSLEVPGST</sequence>
<feature type="domain" description="PEGA" evidence="2">
    <location>
        <begin position="573"/>
        <end position="640"/>
    </location>
</feature>
<feature type="domain" description="PEGA" evidence="2">
    <location>
        <begin position="789"/>
        <end position="831"/>
    </location>
</feature>
<feature type="region of interest" description="Disordered" evidence="1">
    <location>
        <begin position="521"/>
        <end position="545"/>
    </location>
</feature>
<dbReference type="Proteomes" id="UP000006565">
    <property type="component" value="Chromosome"/>
</dbReference>
<dbReference type="SUPFAM" id="SSF49452">
    <property type="entry name" value="Starch-binding domain-like"/>
    <property type="match status" value="1"/>
</dbReference>
<gene>
    <name evidence="3" type="ordered locus">Mpet_1227</name>
</gene>
<dbReference type="EMBL" id="CP002117">
    <property type="protein sequence ID" value="ADN35988.1"/>
    <property type="molecule type" value="Genomic_DNA"/>
</dbReference>
<keyword evidence="4" id="KW-1185">Reference proteome</keyword>
<dbReference type="STRING" id="679926.Mpet_1227"/>
<dbReference type="eggNOG" id="arCOG09475">
    <property type="taxonomic scope" value="Archaea"/>
</dbReference>
<name>E1RDN5_METP4</name>
<evidence type="ECO:0000313" key="3">
    <source>
        <dbReference type="EMBL" id="ADN35988.1"/>
    </source>
</evidence>
<dbReference type="AlphaFoldDB" id="E1RDN5"/>
<dbReference type="GeneID" id="9743693"/>